<evidence type="ECO:0000256" key="1">
    <source>
        <dbReference type="SAM" id="MobiDB-lite"/>
    </source>
</evidence>
<organism evidence="2 3">
    <name type="scientific">Massilia antarctica</name>
    <dbReference type="NCBI Taxonomy" id="2765360"/>
    <lineage>
        <taxon>Bacteria</taxon>
        <taxon>Pseudomonadati</taxon>
        <taxon>Pseudomonadota</taxon>
        <taxon>Betaproteobacteria</taxon>
        <taxon>Burkholderiales</taxon>
        <taxon>Oxalobacteraceae</taxon>
        <taxon>Telluria group</taxon>
        <taxon>Massilia</taxon>
    </lineage>
</organism>
<keyword evidence="3" id="KW-1185">Reference proteome</keyword>
<dbReference type="Pfam" id="PF01527">
    <property type="entry name" value="HTH_Tnp_1"/>
    <property type="match status" value="1"/>
</dbReference>
<accession>A0AA48WFE2</accession>
<dbReference type="InterPro" id="IPR010921">
    <property type="entry name" value="Trp_repressor/repl_initiator"/>
</dbReference>
<dbReference type="InterPro" id="IPR002514">
    <property type="entry name" value="Transposase_8"/>
</dbReference>
<dbReference type="EMBL" id="CP065053">
    <property type="protein sequence ID" value="QPI50818.1"/>
    <property type="molecule type" value="Genomic_DNA"/>
</dbReference>
<dbReference type="RefSeq" id="WP_206090483.1">
    <property type="nucleotide sequence ID" value="NZ_JBHMES010000016.1"/>
</dbReference>
<evidence type="ECO:0000313" key="3">
    <source>
        <dbReference type="Proteomes" id="UP000662888"/>
    </source>
</evidence>
<feature type="region of interest" description="Disordered" evidence="1">
    <location>
        <begin position="1"/>
        <end position="20"/>
    </location>
</feature>
<sequence>MGTIVDTAMESGNRKGRPNYPAEFKRQLAVAACEPGISVSKLAQEHGVNANMLFKWRRDLRAGLSQHLHPIR</sequence>
<evidence type="ECO:0000313" key="2">
    <source>
        <dbReference type="EMBL" id="QPI50818.1"/>
    </source>
</evidence>
<dbReference type="Proteomes" id="UP000662888">
    <property type="component" value="Chromosome"/>
</dbReference>
<gene>
    <name evidence="2" type="ORF">IV454_04395</name>
</gene>
<protein>
    <submittedName>
        <fullName evidence="2">Transposase</fullName>
    </submittedName>
</protein>
<name>A0AA48WFE2_9BURK</name>
<dbReference type="SUPFAM" id="SSF48295">
    <property type="entry name" value="TrpR-like"/>
    <property type="match status" value="1"/>
</dbReference>
<reference evidence="2 3" key="1">
    <citation type="submission" date="2020-11" db="EMBL/GenBank/DDBJ databases">
        <authorList>
            <person name="Sun Q."/>
        </authorList>
    </citation>
    <scope>NUCLEOTIDE SEQUENCE [LARGE SCALE GENOMIC DNA]</scope>
    <source>
        <strain evidence="2 3">P8398</strain>
    </source>
</reference>
<proteinExistence type="predicted"/>